<proteinExistence type="predicted"/>
<sequence>VKKVNLKIPIKTLRSLVATVKALQEHYFFYQLPEDWIEIKTNKETDNRPNLPMNREEANLVIRQIPAYSHLTIPIKIYENITPMIDLLRTHFRFRSFPTNFIEVPDLL</sequence>
<feature type="non-terminal residue" evidence="1">
    <location>
        <position position="1"/>
    </location>
</feature>
<dbReference type="EMBL" id="CAJVQB010029228">
    <property type="protein sequence ID" value="CAG8813754.1"/>
    <property type="molecule type" value="Genomic_DNA"/>
</dbReference>
<protein>
    <submittedName>
        <fullName evidence="1">23865_t:CDS:1</fullName>
    </submittedName>
</protein>
<evidence type="ECO:0000313" key="2">
    <source>
        <dbReference type="Proteomes" id="UP000789901"/>
    </source>
</evidence>
<keyword evidence="2" id="KW-1185">Reference proteome</keyword>
<organism evidence="1 2">
    <name type="scientific">Gigaspora margarita</name>
    <dbReference type="NCBI Taxonomy" id="4874"/>
    <lineage>
        <taxon>Eukaryota</taxon>
        <taxon>Fungi</taxon>
        <taxon>Fungi incertae sedis</taxon>
        <taxon>Mucoromycota</taxon>
        <taxon>Glomeromycotina</taxon>
        <taxon>Glomeromycetes</taxon>
        <taxon>Diversisporales</taxon>
        <taxon>Gigasporaceae</taxon>
        <taxon>Gigaspora</taxon>
    </lineage>
</organism>
<dbReference type="Proteomes" id="UP000789901">
    <property type="component" value="Unassembled WGS sequence"/>
</dbReference>
<name>A0ABN7W363_GIGMA</name>
<gene>
    <name evidence="1" type="ORF">GMARGA_LOCUS25871</name>
</gene>
<evidence type="ECO:0000313" key="1">
    <source>
        <dbReference type="EMBL" id="CAG8813754.1"/>
    </source>
</evidence>
<comment type="caution">
    <text evidence="1">The sequence shown here is derived from an EMBL/GenBank/DDBJ whole genome shotgun (WGS) entry which is preliminary data.</text>
</comment>
<reference evidence="1 2" key="1">
    <citation type="submission" date="2021-06" db="EMBL/GenBank/DDBJ databases">
        <authorList>
            <person name="Kallberg Y."/>
            <person name="Tangrot J."/>
            <person name="Rosling A."/>
        </authorList>
    </citation>
    <scope>NUCLEOTIDE SEQUENCE [LARGE SCALE GENOMIC DNA]</scope>
    <source>
        <strain evidence="1 2">120-4 pot B 10/14</strain>
    </source>
</reference>
<accession>A0ABN7W363</accession>